<dbReference type="InterPro" id="IPR050266">
    <property type="entry name" value="AB_hydrolase_sf"/>
</dbReference>
<dbReference type="InterPro" id="IPR000073">
    <property type="entry name" value="AB_hydrolase_1"/>
</dbReference>
<feature type="domain" description="AB hydrolase-1" evidence="1">
    <location>
        <begin position="16"/>
        <end position="248"/>
    </location>
</feature>
<dbReference type="Proteomes" id="UP001377804">
    <property type="component" value="Unassembled WGS sequence"/>
</dbReference>
<dbReference type="PANTHER" id="PTHR43798">
    <property type="entry name" value="MONOACYLGLYCEROL LIPASE"/>
    <property type="match status" value="1"/>
</dbReference>
<dbReference type="PANTHER" id="PTHR43798:SF6">
    <property type="entry name" value="HYDROLASE, PUTATIVE (AFU_ORTHOLOGUE AFUA_4G13070)-RELATED"/>
    <property type="match status" value="1"/>
</dbReference>
<dbReference type="Gene3D" id="3.40.50.1820">
    <property type="entry name" value="alpha/beta hydrolase"/>
    <property type="match status" value="1"/>
</dbReference>
<gene>
    <name evidence="2" type="ORF">R4Y45_07035</name>
</gene>
<evidence type="ECO:0000313" key="2">
    <source>
        <dbReference type="EMBL" id="MEJ6348972.1"/>
    </source>
</evidence>
<name>A0ABU8SHV6_9LACO</name>
<organism evidence="2 3">
    <name type="scientific">Holzapfeliella saturejae</name>
    <dbReference type="NCBI Taxonomy" id="3082953"/>
    <lineage>
        <taxon>Bacteria</taxon>
        <taxon>Bacillati</taxon>
        <taxon>Bacillota</taxon>
        <taxon>Bacilli</taxon>
        <taxon>Lactobacillales</taxon>
        <taxon>Lactobacillaceae</taxon>
        <taxon>Holzapfeliella</taxon>
    </lineage>
</organism>
<dbReference type="RefSeq" id="WP_339970476.1">
    <property type="nucleotide sequence ID" value="NZ_JAWMWG010000005.1"/>
</dbReference>
<proteinExistence type="predicted"/>
<evidence type="ECO:0000313" key="3">
    <source>
        <dbReference type="Proteomes" id="UP001377804"/>
    </source>
</evidence>
<dbReference type="SUPFAM" id="SSF53474">
    <property type="entry name" value="alpha/beta-Hydrolases"/>
    <property type="match status" value="1"/>
</dbReference>
<reference evidence="2 3" key="1">
    <citation type="submission" date="2023-10" db="EMBL/GenBank/DDBJ databases">
        <title>Holzapfeliella saturejae sp. nov. isolated from Satureja montana flowers.</title>
        <authorList>
            <person name="Alcantara C."/>
            <person name="Zuniga M."/>
            <person name="Landete J.M."/>
            <person name="Monedero V."/>
        </authorList>
    </citation>
    <scope>NUCLEOTIDE SEQUENCE [LARGE SCALE GENOMIC DNA]</scope>
    <source>
        <strain evidence="2 3">He02</strain>
    </source>
</reference>
<dbReference type="EMBL" id="JAWMWG010000005">
    <property type="protein sequence ID" value="MEJ6348972.1"/>
    <property type="molecule type" value="Genomic_DNA"/>
</dbReference>
<evidence type="ECO:0000259" key="1">
    <source>
        <dbReference type="Pfam" id="PF00561"/>
    </source>
</evidence>
<comment type="caution">
    <text evidence="2">The sequence shown here is derived from an EMBL/GenBank/DDBJ whole genome shotgun (WGS) entry which is preliminary data.</text>
</comment>
<protein>
    <submittedName>
        <fullName evidence="2">Alpha/beta hydrolase</fullName>
    </submittedName>
</protein>
<keyword evidence="3" id="KW-1185">Reference proteome</keyword>
<sequence>MASNQIYSQEFGQGIPIYFVHGNGLNSTSMIEFYESKKIEYGCHRRVYIDIPGMGDSSLKSTIKNSDDVLNELIKYVEKDSKGSPFKLCGYSYGAYLCQGIAWKLPQQVQSVFFTGPVVKAESNKRQTENHYNQILERVVPFENIDYFEDYLSMNVVINSVTWKNYQKMIVPALEKGISNFWLTLKDADYTLSFENDLLNKQSYLKGYLLVGEYDNIVGIKDQYKLANNKLLDYQVIHNSGHNLLIDQPNKVIQYFQKFIENRI</sequence>
<dbReference type="InterPro" id="IPR029058">
    <property type="entry name" value="AB_hydrolase_fold"/>
</dbReference>
<dbReference type="Pfam" id="PF00561">
    <property type="entry name" value="Abhydrolase_1"/>
    <property type="match status" value="1"/>
</dbReference>
<accession>A0ABU8SHV6</accession>
<keyword evidence="2" id="KW-0378">Hydrolase</keyword>
<dbReference type="GO" id="GO:0016787">
    <property type="term" value="F:hydrolase activity"/>
    <property type="evidence" value="ECO:0007669"/>
    <property type="project" value="UniProtKB-KW"/>
</dbReference>